<dbReference type="PROSITE" id="PS50893">
    <property type="entry name" value="ABC_TRANSPORTER_2"/>
    <property type="match status" value="1"/>
</dbReference>
<dbReference type="OrthoDB" id="9809450at2"/>
<evidence type="ECO:0000256" key="1">
    <source>
        <dbReference type="ARBA" id="ARBA00022741"/>
    </source>
</evidence>
<feature type="domain" description="ABC transporter" evidence="3">
    <location>
        <begin position="5"/>
        <end position="247"/>
    </location>
</feature>
<keyword evidence="1" id="KW-0547">Nucleotide-binding</keyword>
<dbReference type="GO" id="GO:0005524">
    <property type="term" value="F:ATP binding"/>
    <property type="evidence" value="ECO:0007669"/>
    <property type="project" value="UniProtKB-KW"/>
</dbReference>
<dbReference type="PANTHER" id="PTHR43790">
    <property type="entry name" value="CARBOHYDRATE TRANSPORT ATP-BINDING PROTEIN MG119-RELATED"/>
    <property type="match status" value="1"/>
</dbReference>
<dbReference type="Proteomes" id="UP000198870">
    <property type="component" value="Unassembled WGS sequence"/>
</dbReference>
<dbReference type="SUPFAM" id="SSF52540">
    <property type="entry name" value="P-loop containing nucleoside triphosphate hydrolases"/>
    <property type="match status" value="1"/>
</dbReference>
<evidence type="ECO:0000259" key="3">
    <source>
        <dbReference type="PROSITE" id="PS50893"/>
    </source>
</evidence>
<keyword evidence="5" id="KW-1185">Reference proteome</keyword>
<keyword evidence="2 4" id="KW-0067">ATP-binding</keyword>
<dbReference type="STRING" id="419481.SAMN05216233_107166"/>
<dbReference type="Gene3D" id="3.40.50.300">
    <property type="entry name" value="P-loop containing nucleotide triphosphate hydrolases"/>
    <property type="match status" value="1"/>
</dbReference>
<accession>A0A1G5F615</accession>
<protein>
    <submittedName>
        <fullName evidence="4">Monosaccharide ABC transporter ATP-binding protein, CUT2 family</fullName>
    </submittedName>
</protein>
<dbReference type="InterPro" id="IPR003593">
    <property type="entry name" value="AAA+_ATPase"/>
</dbReference>
<proteinExistence type="predicted"/>
<organism evidence="4 5">
    <name type="scientific">Desulfoluna spongiiphila</name>
    <dbReference type="NCBI Taxonomy" id="419481"/>
    <lineage>
        <taxon>Bacteria</taxon>
        <taxon>Pseudomonadati</taxon>
        <taxon>Thermodesulfobacteriota</taxon>
        <taxon>Desulfobacteria</taxon>
        <taxon>Desulfobacterales</taxon>
        <taxon>Desulfolunaceae</taxon>
        <taxon>Desulfoluna</taxon>
    </lineage>
</organism>
<dbReference type="Pfam" id="PF00005">
    <property type="entry name" value="ABC_tran"/>
    <property type="match status" value="1"/>
</dbReference>
<sequence>MAPLIELSGITKSYGQVDALNGVDLTLHDNEIIGLIGDNGAGKSTLIKILSGVETFDAGIMRIGGDAVDPGRHTVKTARNMGIETVFQDKSLGESQPIWRNFFMGRHRTNALGMIRVAHEKKEAMDVLTKVLGLKGAGLSADAPVSVLSGGERQGLAIGRAMYFNARVVILDEPTTALAVKEVGKVLGFARALKADGKSGIFVSHNLHHVHDVADRFLFLQRGRVVHEARKADETPESLMATLMKWS</sequence>
<evidence type="ECO:0000256" key="2">
    <source>
        <dbReference type="ARBA" id="ARBA00022840"/>
    </source>
</evidence>
<dbReference type="PANTHER" id="PTHR43790:SF8">
    <property type="entry name" value="SUGAR ABC TRANSPORTER ATP-BINDING PROTEIN"/>
    <property type="match status" value="1"/>
</dbReference>
<evidence type="ECO:0000313" key="4">
    <source>
        <dbReference type="EMBL" id="SCY34685.1"/>
    </source>
</evidence>
<dbReference type="EMBL" id="FMUX01000007">
    <property type="protein sequence ID" value="SCY34685.1"/>
    <property type="molecule type" value="Genomic_DNA"/>
</dbReference>
<dbReference type="InterPro" id="IPR003439">
    <property type="entry name" value="ABC_transporter-like_ATP-bd"/>
</dbReference>
<dbReference type="GO" id="GO:0016887">
    <property type="term" value="F:ATP hydrolysis activity"/>
    <property type="evidence" value="ECO:0007669"/>
    <property type="project" value="InterPro"/>
</dbReference>
<evidence type="ECO:0000313" key="5">
    <source>
        <dbReference type="Proteomes" id="UP000198870"/>
    </source>
</evidence>
<reference evidence="4 5" key="1">
    <citation type="submission" date="2016-10" db="EMBL/GenBank/DDBJ databases">
        <authorList>
            <person name="de Groot N.N."/>
        </authorList>
    </citation>
    <scope>NUCLEOTIDE SEQUENCE [LARGE SCALE GENOMIC DNA]</scope>
    <source>
        <strain evidence="4 5">AA1</strain>
    </source>
</reference>
<dbReference type="SMART" id="SM00382">
    <property type="entry name" value="AAA"/>
    <property type="match status" value="1"/>
</dbReference>
<gene>
    <name evidence="4" type="ORF">SAMN05216233_107166</name>
</gene>
<dbReference type="InterPro" id="IPR050107">
    <property type="entry name" value="ABC_carbohydrate_import_ATPase"/>
</dbReference>
<dbReference type="AlphaFoldDB" id="A0A1G5F615"/>
<name>A0A1G5F615_9BACT</name>
<dbReference type="CDD" id="cd03216">
    <property type="entry name" value="ABC_Carb_Monos_I"/>
    <property type="match status" value="1"/>
</dbReference>
<dbReference type="InterPro" id="IPR027417">
    <property type="entry name" value="P-loop_NTPase"/>
</dbReference>
<dbReference type="RefSeq" id="WP_092210809.1">
    <property type="nucleotide sequence ID" value="NZ_FMUX01000007.1"/>
</dbReference>